<proteinExistence type="inferred from homology"/>
<dbReference type="GO" id="GO:0008270">
    <property type="term" value="F:zinc ion binding"/>
    <property type="evidence" value="ECO:0007669"/>
    <property type="project" value="UniProtKB-KW"/>
</dbReference>
<keyword evidence="3 12" id="KW-0479">Metal-binding</keyword>
<evidence type="ECO:0000256" key="4">
    <source>
        <dbReference type="ARBA" id="ARBA00022771"/>
    </source>
</evidence>
<accession>A0ABD0K8S9</accession>
<evidence type="ECO:0000259" key="14">
    <source>
        <dbReference type="PROSITE" id="PS51479"/>
    </source>
</evidence>
<sequence length="735" mass="81051">MVGEPGKSSMEKPHSTHKKQETEDHRKAELERKVRHRVACEAKAFDIVNRLLETPITEDYLKEACQFISRSHYEDIVEERAIGHLCGYPLCGNTLSNIPKKKYHISTKSNRVFDITERKNFCSNQCYRASKYLQMQVPDTPVWGRENDPRVNYELLSTAGSRGDVGEEVVGLSLVSLKQEVLALEKLDRCTQETKAAPANKKQARDMTQKGQKNPESVPVSAQIPDEDEGLNKKMNQLSLDKGDNTRPSTRTSGGECVVPSDGSLAKSEKTVLEHSMKDLSITESGSHTEVDSDDDVDAAVTDTSSYGVGTQTSVSKDDSLMADSSSQSRTAAIQSESVTDQSQSTKPHIQSTYQGVEKSGNTLASSAGSVKTNETVGQEPGESSAAYLMRLLDKKKKLLSKMADIQPSAVDQSGFSHSNTDIPPVSDGEVSSDMPGHKIQKSLATDLPREKVTDARPQAKKKPSPKPSQPKTSPLEAVCLIIRQWVTEETLTYLGIRPSDGHEDTPRSFHNDPEMQRKYQNLCQRLAGQEKDFEEVLGEEEVGSGDREDGRKPLPHFEELTKQTAEFQLKVTEFLRGPTPQKKKLVKQGDEGDGAGCASDKEPSHERPIVLPAVDSHNQQLIRRRIVLDRLNHSISALLPPLGLGVQDVSGILRELVFTFSFTSQNIVFKPAEWSLVSFILLKMLAFKSSQVAGVFDSEVKGKTLDIVLSRLGHSSASLSSLVHNMLMEQEAVN</sequence>
<comment type="caution">
    <text evidence="15">The sequence shown here is derived from an EMBL/GenBank/DDBJ whole genome shotgun (WGS) entry which is preliminary data.</text>
</comment>
<gene>
    <name evidence="15" type="ORF">BaRGS_00025277</name>
</gene>
<feature type="region of interest" description="Disordered" evidence="13">
    <location>
        <begin position="1"/>
        <end position="30"/>
    </location>
</feature>
<dbReference type="GO" id="GO:0008420">
    <property type="term" value="F:RNA polymerase II CTD heptapeptide repeat phosphatase activity"/>
    <property type="evidence" value="ECO:0007669"/>
    <property type="project" value="UniProtKB-UniRule"/>
</dbReference>
<evidence type="ECO:0000256" key="13">
    <source>
        <dbReference type="SAM" id="MobiDB-lite"/>
    </source>
</evidence>
<evidence type="ECO:0000256" key="8">
    <source>
        <dbReference type="ARBA" id="ARBA00023242"/>
    </source>
</evidence>
<evidence type="ECO:0000256" key="10">
    <source>
        <dbReference type="ARBA" id="ARBA00048336"/>
    </source>
</evidence>
<feature type="region of interest" description="Disordered" evidence="13">
    <location>
        <begin position="582"/>
        <end position="606"/>
    </location>
</feature>
<comment type="similarity">
    <text evidence="2 11 12">Belongs to the RPAP2 family.</text>
</comment>
<dbReference type="PANTHER" id="PTHR14732:SF0">
    <property type="entry name" value="RNA POLYMERASE II SUBUNIT B1 CTD PHOSPHATASE RPAP2-RELATED"/>
    <property type="match status" value="1"/>
</dbReference>
<evidence type="ECO:0000256" key="11">
    <source>
        <dbReference type="PROSITE-ProRule" id="PRU00812"/>
    </source>
</evidence>
<keyword evidence="5 12" id="KW-0378">Hydrolase</keyword>
<evidence type="ECO:0000256" key="7">
    <source>
        <dbReference type="ARBA" id="ARBA00022912"/>
    </source>
</evidence>
<dbReference type="InterPro" id="IPR039693">
    <property type="entry name" value="Rtr1/RPAP2"/>
</dbReference>
<dbReference type="InterPro" id="IPR007308">
    <property type="entry name" value="Rtr1/RPAP2_dom"/>
</dbReference>
<dbReference type="Gene3D" id="1.25.40.820">
    <property type="match status" value="1"/>
</dbReference>
<feature type="region of interest" description="Disordered" evidence="13">
    <location>
        <begin position="410"/>
        <end position="475"/>
    </location>
</feature>
<keyword evidence="6 12" id="KW-0862">Zinc</keyword>
<comment type="function">
    <text evidence="12">Putative RNA polymerase II subunit B1 C-terminal domain (CTD) phosphatase involved in RNA polymerase II transcription regulation.</text>
</comment>
<evidence type="ECO:0000313" key="15">
    <source>
        <dbReference type="EMBL" id="KAK7483478.1"/>
    </source>
</evidence>
<keyword evidence="8 12" id="KW-0539">Nucleus</keyword>
<feature type="compositionally biased region" description="Polar residues" evidence="13">
    <location>
        <begin position="410"/>
        <end position="422"/>
    </location>
</feature>
<comment type="catalytic activity">
    <reaction evidence="10 12">
        <text>O-phospho-L-threonyl-[protein] + H2O = L-threonyl-[protein] + phosphate</text>
        <dbReference type="Rhea" id="RHEA:47004"/>
        <dbReference type="Rhea" id="RHEA-COMP:11060"/>
        <dbReference type="Rhea" id="RHEA-COMP:11605"/>
        <dbReference type="ChEBI" id="CHEBI:15377"/>
        <dbReference type="ChEBI" id="CHEBI:30013"/>
        <dbReference type="ChEBI" id="CHEBI:43474"/>
        <dbReference type="ChEBI" id="CHEBI:61977"/>
        <dbReference type="EC" id="3.1.3.16"/>
    </reaction>
</comment>
<dbReference type="PANTHER" id="PTHR14732">
    <property type="entry name" value="RNA POLYMERASE II SUBUNIT B1 CTD PHOSPHATASE RPAP2-RELATED"/>
    <property type="match status" value="1"/>
</dbReference>
<dbReference type="AlphaFoldDB" id="A0ABD0K8S9"/>
<evidence type="ECO:0000256" key="3">
    <source>
        <dbReference type="ARBA" id="ARBA00022723"/>
    </source>
</evidence>
<dbReference type="EMBL" id="JACVVK020000226">
    <property type="protein sequence ID" value="KAK7483478.1"/>
    <property type="molecule type" value="Genomic_DNA"/>
</dbReference>
<keyword evidence="7 12" id="KW-0904">Protein phosphatase</keyword>
<feature type="compositionally biased region" description="Polar residues" evidence="13">
    <location>
        <begin position="323"/>
        <end position="377"/>
    </location>
</feature>
<keyword evidence="16" id="KW-1185">Reference proteome</keyword>
<feature type="region of interest" description="Disordered" evidence="13">
    <location>
        <begin position="192"/>
        <end position="382"/>
    </location>
</feature>
<organism evidence="15 16">
    <name type="scientific">Batillaria attramentaria</name>
    <dbReference type="NCBI Taxonomy" id="370345"/>
    <lineage>
        <taxon>Eukaryota</taxon>
        <taxon>Metazoa</taxon>
        <taxon>Spiralia</taxon>
        <taxon>Lophotrochozoa</taxon>
        <taxon>Mollusca</taxon>
        <taxon>Gastropoda</taxon>
        <taxon>Caenogastropoda</taxon>
        <taxon>Sorbeoconcha</taxon>
        <taxon>Cerithioidea</taxon>
        <taxon>Batillariidae</taxon>
        <taxon>Batillaria</taxon>
    </lineage>
</organism>
<evidence type="ECO:0000256" key="5">
    <source>
        <dbReference type="ARBA" id="ARBA00022801"/>
    </source>
</evidence>
<dbReference type="EC" id="3.1.3.16" evidence="12"/>
<dbReference type="GO" id="GO:0005634">
    <property type="term" value="C:nucleus"/>
    <property type="evidence" value="ECO:0007669"/>
    <property type="project" value="UniProtKB-SubCell"/>
</dbReference>
<dbReference type="InterPro" id="IPR038534">
    <property type="entry name" value="Rtr1/RPAP2_sf"/>
</dbReference>
<protein>
    <recommendedName>
        <fullName evidence="12">RNA polymerase II subunit B1 CTD phosphatase RPAP2 homolog</fullName>
        <ecNumber evidence="12">3.1.3.16</ecNumber>
    </recommendedName>
</protein>
<dbReference type="Proteomes" id="UP001519460">
    <property type="component" value="Unassembled WGS sequence"/>
</dbReference>
<comment type="subcellular location">
    <subcellularLocation>
        <location evidence="1 12">Nucleus</location>
    </subcellularLocation>
</comment>
<evidence type="ECO:0000313" key="16">
    <source>
        <dbReference type="Proteomes" id="UP001519460"/>
    </source>
</evidence>
<feature type="compositionally biased region" description="Basic and acidic residues" evidence="13">
    <location>
        <begin position="267"/>
        <end position="278"/>
    </location>
</feature>
<evidence type="ECO:0000256" key="9">
    <source>
        <dbReference type="ARBA" id="ARBA00047761"/>
    </source>
</evidence>
<evidence type="ECO:0000256" key="6">
    <source>
        <dbReference type="ARBA" id="ARBA00022833"/>
    </source>
</evidence>
<dbReference type="GO" id="GO:0043175">
    <property type="term" value="F:RNA polymerase core enzyme binding"/>
    <property type="evidence" value="ECO:0007669"/>
    <property type="project" value="UniProtKB-UniRule"/>
</dbReference>
<feature type="compositionally biased region" description="Basic and acidic residues" evidence="13">
    <location>
        <begin position="9"/>
        <end position="30"/>
    </location>
</feature>
<dbReference type="Pfam" id="PF04181">
    <property type="entry name" value="RPAP2_Rtr1"/>
    <property type="match status" value="1"/>
</dbReference>
<evidence type="ECO:0000256" key="1">
    <source>
        <dbReference type="ARBA" id="ARBA00004123"/>
    </source>
</evidence>
<evidence type="ECO:0000256" key="12">
    <source>
        <dbReference type="RuleBase" id="RU367080"/>
    </source>
</evidence>
<comment type="catalytic activity">
    <reaction evidence="9 12">
        <text>O-phospho-L-seryl-[protein] + H2O = L-seryl-[protein] + phosphate</text>
        <dbReference type="Rhea" id="RHEA:20629"/>
        <dbReference type="Rhea" id="RHEA-COMP:9863"/>
        <dbReference type="Rhea" id="RHEA-COMP:11604"/>
        <dbReference type="ChEBI" id="CHEBI:15377"/>
        <dbReference type="ChEBI" id="CHEBI:29999"/>
        <dbReference type="ChEBI" id="CHEBI:43474"/>
        <dbReference type="ChEBI" id="CHEBI:83421"/>
        <dbReference type="EC" id="3.1.3.16"/>
    </reaction>
</comment>
<feature type="domain" description="RTR1-type" evidence="14">
    <location>
        <begin position="63"/>
        <end position="146"/>
    </location>
</feature>
<evidence type="ECO:0000256" key="2">
    <source>
        <dbReference type="ARBA" id="ARBA00005676"/>
    </source>
</evidence>
<dbReference type="PROSITE" id="PS51479">
    <property type="entry name" value="ZF_RTR1"/>
    <property type="match status" value="1"/>
</dbReference>
<keyword evidence="4 12" id="KW-0863">Zinc-finger</keyword>
<reference evidence="15 16" key="1">
    <citation type="journal article" date="2023" name="Sci. Data">
        <title>Genome assembly of the Korean intertidal mud-creeper Batillaria attramentaria.</title>
        <authorList>
            <person name="Patra A.K."/>
            <person name="Ho P.T."/>
            <person name="Jun S."/>
            <person name="Lee S.J."/>
            <person name="Kim Y."/>
            <person name="Won Y.J."/>
        </authorList>
    </citation>
    <scope>NUCLEOTIDE SEQUENCE [LARGE SCALE GENOMIC DNA]</scope>
    <source>
        <strain evidence="15">Wonlab-2016</strain>
    </source>
</reference>
<name>A0ABD0K8S9_9CAEN</name>